<keyword evidence="3" id="KW-0804">Transcription</keyword>
<dbReference type="SUPFAM" id="SSF46689">
    <property type="entry name" value="Homeodomain-like"/>
    <property type="match status" value="2"/>
</dbReference>
<evidence type="ECO:0000256" key="2">
    <source>
        <dbReference type="ARBA" id="ARBA00023125"/>
    </source>
</evidence>
<proteinExistence type="predicted"/>
<dbReference type="Gene3D" id="1.10.10.60">
    <property type="entry name" value="Homeodomain-like"/>
    <property type="match status" value="2"/>
</dbReference>
<dbReference type="InterPro" id="IPR014710">
    <property type="entry name" value="RmlC-like_jellyroll"/>
</dbReference>
<dbReference type="GO" id="GO:0043565">
    <property type="term" value="F:sequence-specific DNA binding"/>
    <property type="evidence" value="ECO:0007669"/>
    <property type="project" value="InterPro"/>
</dbReference>
<dbReference type="EMBL" id="QXQA01000015">
    <property type="protein sequence ID" value="RIX50288.1"/>
    <property type="molecule type" value="Genomic_DNA"/>
</dbReference>
<dbReference type="Gene3D" id="2.60.120.10">
    <property type="entry name" value="Jelly Rolls"/>
    <property type="match status" value="1"/>
</dbReference>
<keyword evidence="1" id="KW-0805">Transcription regulation</keyword>
<gene>
    <name evidence="5" type="ORF">D3P08_20780</name>
</gene>
<evidence type="ECO:0000256" key="1">
    <source>
        <dbReference type="ARBA" id="ARBA00023015"/>
    </source>
</evidence>
<dbReference type="PROSITE" id="PS00041">
    <property type="entry name" value="HTH_ARAC_FAMILY_1"/>
    <property type="match status" value="1"/>
</dbReference>
<dbReference type="OrthoDB" id="9809338at2"/>
<keyword evidence="6" id="KW-1185">Reference proteome</keyword>
<dbReference type="SUPFAM" id="SSF51215">
    <property type="entry name" value="Regulatory protein AraC"/>
    <property type="match status" value="1"/>
</dbReference>
<dbReference type="InterPro" id="IPR018062">
    <property type="entry name" value="HTH_AraC-typ_CS"/>
</dbReference>
<reference evidence="5 6" key="1">
    <citation type="submission" date="2018-09" db="EMBL/GenBank/DDBJ databases">
        <title>Paenibacillus aracenensis nov. sp. isolated from a cave in southern Spain.</title>
        <authorList>
            <person name="Jurado V."/>
            <person name="Gutierrez-Patricio S."/>
            <person name="Gonzalez-Pimentel J.L."/>
            <person name="Miller A.Z."/>
            <person name="Laiz L."/>
            <person name="Saiz-Jimenez C."/>
        </authorList>
    </citation>
    <scope>NUCLEOTIDE SEQUENCE [LARGE SCALE GENOMIC DNA]</scope>
    <source>
        <strain evidence="5 6">DSM 22867</strain>
    </source>
</reference>
<dbReference type="Pfam" id="PF12833">
    <property type="entry name" value="HTH_18"/>
    <property type="match status" value="1"/>
</dbReference>
<dbReference type="PROSITE" id="PS01124">
    <property type="entry name" value="HTH_ARAC_FAMILY_2"/>
    <property type="match status" value="1"/>
</dbReference>
<evidence type="ECO:0000259" key="4">
    <source>
        <dbReference type="PROSITE" id="PS01124"/>
    </source>
</evidence>
<dbReference type="AlphaFoldDB" id="A0A3A1UP04"/>
<evidence type="ECO:0000313" key="5">
    <source>
        <dbReference type="EMBL" id="RIX50288.1"/>
    </source>
</evidence>
<comment type="caution">
    <text evidence="5">The sequence shown here is derived from an EMBL/GenBank/DDBJ whole genome shotgun (WGS) entry which is preliminary data.</text>
</comment>
<dbReference type="InterPro" id="IPR037923">
    <property type="entry name" value="HTH-like"/>
</dbReference>
<accession>A0A3A1UP04</accession>
<keyword evidence="2" id="KW-0238">DNA-binding</keyword>
<dbReference type="InterPro" id="IPR018060">
    <property type="entry name" value="HTH_AraC"/>
</dbReference>
<dbReference type="RefSeq" id="WP_119602037.1">
    <property type="nucleotide sequence ID" value="NZ_QXQA01000015.1"/>
</dbReference>
<dbReference type="PANTHER" id="PTHR43280:SF2">
    <property type="entry name" value="HTH-TYPE TRANSCRIPTIONAL REGULATOR EXSA"/>
    <property type="match status" value="1"/>
</dbReference>
<dbReference type="InterPro" id="IPR003313">
    <property type="entry name" value="AraC-bd"/>
</dbReference>
<sequence length="298" mass="34909">MKRMFDAVVFGGAKLFWDYRLHNTGQYKGYQHWHQCCEVLYVHEGTGHVVIGGHTFPLRRGMLFFFQPYQLHHVYADVSPEQPYTRTIFHFEPQFIESMLQPFPKRGHLFTALLRGSRQLQAIDLSSSEAAVERIYDDYHHTRKDEKAEDPEEIAMMVLRLLDVILSSTPSYAKLSYKAERQSTGYIQAAMQWIDEHYHESFHLDDLAEAMHLSKFYLSKLFHEGTGSTLKEYVIAKRIRQACRLLETTTKSVEMVGHEVGIPNPSYFVQLFKQEVGTTPLKYRTRFQQSFKKQEEAR</sequence>
<dbReference type="Pfam" id="PF02311">
    <property type="entry name" value="AraC_binding"/>
    <property type="match status" value="1"/>
</dbReference>
<protein>
    <submittedName>
        <fullName evidence="5">AraC family transcriptional regulator</fullName>
    </submittedName>
</protein>
<evidence type="ECO:0000256" key="3">
    <source>
        <dbReference type="ARBA" id="ARBA00023163"/>
    </source>
</evidence>
<organism evidence="5 6">
    <name type="scientific">Paenibacillus nanensis</name>
    <dbReference type="NCBI Taxonomy" id="393251"/>
    <lineage>
        <taxon>Bacteria</taxon>
        <taxon>Bacillati</taxon>
        <taxon>Bacillota</taxon>
        <taxon>Bacilli</taxon>
        <taxon>Bacillales</taxon>
        <taxon>Paenibacillaceae</taxon>
        <taxon>Paenibacillus</taxon>
    </lineage>
</organism>
<dbReference type="Proteomes" id="UP000266482">
    <property type="component" value="Unassembled WGS sequence"/>
</dbReference>
<dbReference type="GO" id="GO:0003700">
    <property type="term" value="F:DNA-binding transcription factor activity"/>
    <property type="evidence" value="ECO:0007669"/>
    <property type="project" value="InterPro"/>
</dbReference>
<feature type="domain" description="HTH araC/xylS-type" evidence="4">
    <location>
        <begin position="188"/>
        <end position="286"/>
    </location>
</feature>
<dbReference type="InterPro" id="IPR009057">
    <property type="entry name" value="Homeodomain-like_sf"/>
</dbReference>
<evidence type="ECO:0000313" key="6">
    <source>
        <dbReference type="Proteomes" id="UP000266482"/>
    </source>
</evidence>
<name>A0A3A1UP04_9BACL</name>
<dbReference type="SMART" id="SM00342">
    <property type="entry name" value="HTH_ARAC"/>
    <property type="match status" value="1"/>
</dbReference>
<dbReference type="PANTHER" id="PTHR43280">
    <property type="entry name" value="ARAC-FAMILY TRANSCRIPTIONAL REGULATOR"/>
    <property type="match status" value="1"/>
</dbReference>